<feature type="compositionally biased region" description="Polar residues" evidence="1">
    <location>
        <begin position="1"/>
        <end position="11"/>
    </location>
</feature>
<dbReference type="SUPFAM" id="SSF140931">
    <property type="entry name" value="Fic-like"/>
    <property type="match status" value="1"/>
</dbReference>
<name>A0ABN3DHP1_9MICO</name>
<evidence type="ECO:0000313" key="3">
    <source>
        <dbReference type="EMBL" id="GAA2231489.1"/>
    </source>
</evidence>
<dbReference type="Proteomes" id="UP001500929">
    <property type="component" value="Unassembled WGS sequence"/>
</dbReference>
<dbReference type="PROSITE" id="PS51459">
    <property type="entry name" value="FIDO"/>
    <property type="match status" value="1"/>
</dbReference>
<proteinExistence type="predicted"/>
<protein>
    <submittedName>
        <fullName evidence="3">Fic family protein</fullName>
    </submittedName>
</protein>
<feature type="region of interest" description="Disordered" evidence="1">
    <location>
        <begin position="1"/>
        <end position="20"/>
    </location>
</feature>
<evidence type="ECO:0000259" key="2">
    <source>
        <dbReference type="PROSITE" id="PS51459"/>
    </source>
</evidence>
<keyword evidence="4" id="KW-1185">Reference proteome</keyword>
<dbReference type="InterPro" id="IPR036597">
    <property type="entry name" value="Fido-like_dom_sf"/>
</dbReference>
<comment type="caution">
    <text evidence="3">The sequence shown here is derived from an EMBL/GenBank/DDBJ whole genome shotgun (WGS) entry which is preliminary data.</text>
</comment>
<dbReference type="Pfam" id="PF02661">
    <property type="entry name" value="Fic"/>
    <property type="match status" value="1"/>
</dbReference>
<organism evidence="3 4">
    <name type="scientific">Herbiconiux moechotypicola</name>
    <dbReference type="NCBI Taxonomy" id="637393"/>
    <lineage>
        <taxon>Bacteria</taxon>
        <taxon>Bacillati</taxon>
        <taxon>Actinomycetota</taxon>
        <taxon>Actinomycetes</taxon>
        <taxon>Micrococcales</taxon>
        <taxon>Microbacteriaceae</taxon>
        <taxon>Herbiconiux</taxon>
    </lineage>
</organism>
<dbReference type="Gene3D" id="1.10.3290.10">
    <property type="entry name" value="Fido-like domain"/>
    <property type="match status" value="1"/>
</dbReference>
<evidence type="ECO:0000313" key="4">
    <source>
        <dbReference type="Proteomes" id="UP001500929"/>
    </source>
</evidence>
<dbReference type="PANTHER" id="PTHR13504:SF38">
    <property type="entry name" value="FIDO DOMAIN-CONTAINING PROTEIN"/>
    <property type="match status" value="1"/>
</dbReference>
<sequence length="407" mass="43940">MVDIMSNSVVEGTSPEPWPQLEWEPQVWMPTSGWGVDADFGSGHLPYKSAVPPNIAALTPEPSTEATQAAEAAVQELGRFDAELGARVIGFAPVLLRSEAASSSQIENLTASARAIFSAELGAKGSHNAELIAANTRAMQAAIDLSDSLSPFAITEMHRVLMNDQTRHTPGQWRREAVWIGTRSNSPLGAEFVAPHHDRVPALIDDVIDFTARRDIPALTSTSIAHAQFETIHPFTDGNGRTGRAFAQALLRRRGVTRNVAVPVSAGLLADVGGYHRALTAYREGDVSPIILAFAEASLRAVANSRELVADIDEIKDGWKQRLTVRRSSAAWALLEVIAERPVIDSATAASALGVKQPNVYPALQVLTDAGILKSKAEHRTGPFWRSDEVLGAIDRFAERAGRRERS</sequence>
<dbReference type="PANTHER" id="PTHR13504">
    <property type="entry name" value="FIDO DOMAIN-CONTAINING PROTEIN DDB_G0283145"/>
    <property type="match status" value="1"/>
</dbReference>
<feature type="domain" description="Fido" evidence="2">
    <location>
        <begin position="149"/>
        <end position="297"/>
    </location>
</feature>
<dbReference type="EMBL" id="BAAAQY010000004">
    <property type="protein sequence ID" value="GAA2231489.1"/>
    <property type="molecule type" value="Genomic_DNA"/>
</dbReference>
<reference evidence="3 4" key="1">
    <citation type="journal article" date="2019" name="Int. J. Syst. Evol. Microbiol.">
        <title>The Global Catalogue of Microorganisms (GCM) 10K type strain sequencing project: providing services to taxonomists for standard genome sequencing and annotation.</title>
        <authorList>
            <consortium name="The Broad Institute Genomics Platform"/>
            <consortium name="The Broad Institute Genome Sequencing Center for Infectious Disease"/>
            <person name="Wu L."/>
            <person name="Ma J."/>
        </authorList>
    </citation>
    <scope>NUCLEOTIDE SEQUENCE [LARGE SCALE GENOMIC DNA]</scope>
    <source>
        <strain evidence="3 4">JCM 16117</strain>
    </source>
</reference>
<evidence type="ECO:0000256" key="1">
    <source>
        <dbReference type="SAM" id="MobiDB-lite"/>
    </source>
</evidence>
<dbReference type="InterPro" id="IPR003812">
    <property type="entry name" value="Fido"/>
</dbReference>
<accession>A0ABN3DHP1</accession>
<dbReference type="InterPro" id="IPR040198">
    <property type="entry name" value="Fido_containing"/>
</dbReference>
<gene>
    <name evidence="3" type="ORF">GCM10009851_15530</name>
</gene>